<comment type="subunit">
    <text evidence="3 10">Heterotrimer composed of an alpha, a beta and a gamma chain.</text>
</comment>
<dbReference type="Gene3D" id="3.30.70.1130">
    <property type="entry name" value="EIF_2_alpha"/>
    <property type="match status" value="1"/>
</dbReference>
<sequence length="273" mass="31391">MKDEKQEREQEKRLIIKRTGYPSVGEIVIGTVTRVLDFGAFVSLDEYENKEGMVHISEVASGWIKDIRDHVKKGQKVVCKVLSVNPKRGHIDLSIKDVNERQKREKLQQWKNEMSAFKWLEIVGKKLQVSEEEVLKIGRKLLKEYDSVYSAFEEVATEGYEILAKLVGEEFAKAMAEIARENLKPKKVKVRGYFEIKFMQPDGVERIKKTFSELKLDENVGIEIYYVGAPKYRVVIEAEDYKVAENALKKVVTTVSKNVKKLGGECNFVREAI</sequence>
<evidence type="ECO:0000256" key="5">
    <source>
        <dbReference type="ARBA" id="ARBA00022540"/>
    </source>
</evidence>
<dbReference type="AlphaFoldDB" id="A0A7J3M1E7"/>
<organism evidence="12">
    <name type="scientific">Archaeoglobus fulgidus</name>
    <dbReference type="NCBI Taxonomy" id="2234"/>
    <lineage>
        <taxon>Archaea</taxon>
        <taxon>Methanobacteriati</taxon>
        <taxon>Methanobacteriota</taxon>
        <taxon>Archaeoglobi</taxon>
        <taxon>Archaeoglobales</taxon>
        <taxon>Archaeoglobaceae</taxon>
        <taxon>Archaeoglobus</taxon>
    </lineage>
</organism>
<dbReference type="HAMAP" id="MF_00231">
    <property type="entry name" value="eIF_2_alpha"/>
    <property type="match status" value="1"/>
</dbReference>
<keyword evidence="6 10" id="KW-0694">RNA-binding</keyword>
<dbReference type="EMBL" id="DSYZ01000069">
    <property type="protein sequence ID" value="HGT82691.1"/>
    <property type="molecule type" value="Genomic_DNA"/>
</dbReference>
<name>A0A7J3M1E7_ARCFL</name>
<dbReference type="Pfam" id="PF07541">
    <property type="entry name" value="EIF_2_alpha"/>
    <property type="match status" value="1"/>
</dbReference>
<evidence type="ECO:0000256" key="9">
    <source>
        <dbReference type="ARBA" id="ARBA00033333"/>
    </source>
</evidence>
<evidence type="ECO:0000313" key="12">
    <source>
        <dbReference type="EMBL" id="HGT82691.1"/>
    </source>
</evidence>
<reference evidence="12" key="1">
    <citation type="journal article" date="2020" name="mSystems">
        <title>Genome- and Community-Level Interaction Insights into Carbon Utilization and Element Cycling Functions of Hydrothermarchaeota in Hydrothermal Sediment.</title>
        <authorList>
            <person name="Zhou Z."/>
            <person name="Liu Y."/>
            <person name="Xu W."/>
            <person name="Pan J."/>
            <person name="Luo Z.H."/>
            <person name="Li M."/>
        </authorList>
    </citation>
    <scope>NUCLEOTIDE SEQUENCE [LARGE SCALE GENOMIC DNA]</scope>
    <source>
        <strain evidence="12">SpSt-587</strain>
    </source>
</reference>
<dbReference type="SMART" id="SM00316">
    <property type="entry name" value="S1"/>
    <property type="match status" value="1"/>
</dbReference>
<dbReference type="InterPro" id="IPR003029">
    <property type="entry name" value="S1_domain"/>
</dbReference>
<evidence type="ECO:0000256" key="4">
    <source>
        <dbReference type="ARBA" id="ARBA00013678"/>
    </source>
</evidence>
<dbReference type="NCBIfam" id="NF003062">
    <property type="entry name" value="PRK03987.1-1"/>
    <property type="match status" value="1"/>
</dbReference>
<comment type="function">
    <text evidence="1 10">eIF-2 functions in the early steps of protein synthesis by forming a ternary complex with GTP and initiator tRNA.</text>
</comment>
<dbReference type="InterPro" id="IPR024054">
    <property type="entry name" value="TIF2_asu_middle_sf"/>
</dbReference>
<evidence type="ECO:0000256" key="10">
    <source>
        <dbReference type="HAMAP-Rule" id="MF_00231"/>
    </source>
</evidence>
<dbReference type="NCBIfam" id="NF003064">
    <property type="entry name" value="PRK03987.1-4"/>
    <property type="match status" value="1"/>
</dbReference>
<dbReference type="PROSITE" id="PS50126">
    <property type="entry name" value="S1"/>
    <property type="match status" value="1"/>
</dbReference>
<dbReference type="SUPFAM" id="SSF50249">
    <property type="entry name" value="Nucleic acid-binding proteins"/>
    <property type="match status" value="1"/>
</dbReference>
<keyword evidence="5 10" id="KW-0396">Initiation factor</keyword>
<dbReference type="SUPFAM" id="SSF116742">
    <property type="entry name" value="eIF2alpha middle domain-like"/>
    <property type="match status" value="1"/>
</dbReference>
<protein>
    <recommendedName>
        <fullName evidence="4 10">Translation initiation factor 2 subunit alpha</fullName>
    </recommendedName>
    <alternativeName>
        <fullName evidence="8 10">aIF2-alpha</fullName>
    </alternativeName>
    <alternativeName>
        <fullName evidence="9 10">eIF-2-alpha</fullName>
    </alternativeName>
</protein>
<dbReference type="Gene3D" id="2.40.50.140">
    <property type="entry name" value="Nucleic acid-binding proteins"/>
    <property type="match status" value="1"/>
</dbReference>
<evidence type="ECO:0000256" key="8">
    <source>
        <dbReference type="ARBA" id="ARBA00030860"/>
    </source>
</evidence>
<dbReference type="PANTHER" id="PTHR10602:SF0">
    <property type="entry name" value="EUKARYOTIC TRANSLATION INITIATION FACTOR 2 SUBUNIT 1"/>
    <property type="match status" value="1"/>
</dbReference>
<dbReference type="GO" id="GO:0003743">
    <property type="term" value="F:translation initiation factor activity"/>
    <property type="evidence" value="ECO:0007669"/>
    <property type="project" value="UniProtKB-UniRule"/>
</dbReference>
<comment type="similarity">
    <text evidence="2 10">Belongs to the eIF-2-alpha family.</text>
</comment>
<evidence type="ECO:0000256" key="3">
    <source>
        <dbReference type="ARBA" id="ARBA00011243"/>
    </source>
</evidence>
<evidence type="ECO:0000259" key="11">
    <source>
        <dbReference type="PROSITE" id="PS50126"/>
    </source>
</evidence>
<gene>
    <name evidence="10" type="primary">eif2a</name>
    <name evidence="12" type="ORF">ENT52_03085</name>
</gene>
<dbReference type="GO" id="GO:0043022">
    <property type="term" value="F:ribosome binding"/>
    <property type="evidence" value="ECO:0007669"/>
    <property type="project" value="TreeGrafter"/>
</dbReference>
<evidence type="ECO:0000256" key="6">
    <source>
        <dbReference type="ARBA" id="ARBA00022884"/>
    </source>
</evidence>
<evidence type="ECO:0000256" key="7">
    <source>
        <dbReference type="ARBA" id="ARBA00022917"/>
    </source>
</evidence>
<accession>A0A7J3M1E7</accession>
<dbReference type="InterPro" id="IPR044126">
    <property type="entry name" value="S1_IF2_alpha"/>
</dbReference>
<dbReference type="InterPro" id="IPR011488">
    <property type="entry name" value="TIF_2_asu"/>
</dbReference>
<dbReference type="InterPro" id="IPR022964">
    <property type="entry name" value="TIF2_asu_arc"/>
</dbReference>
<dbReference type="FunFam" id="3.30.70.1130:FF:000002">
    <property type="entry name" value="Translation initiation factor 2 subunit alpha"/>
    <property type="match status" value="1"/>
</dbReference>
<dbReference type="Pfam" id="PF00575">
    <property type="entry name" value="S1"/>
    <property type="match status" value="1"/>
</dbReference>
<dbReference type="GO" id="GO:0003723">
    <property type="term" value="F:RNA binding"/>
    <property type="evidence" value="ECO:0007669"/>
    <property type="project" value="UniProtKB-UniRule"/>
</dbReference>
<evidence type="ECO:0000256" key="1">
    <source>
        <dbReference type="ARBA" id="ARBA00003323"/>
    </source>
</evidence>
<dbReference type="PANTHER" id="PTHR10602">
    <property type="entry name" value="EUKARYOTIC TRANSLATION INITIATION FACTOR 2 SUBUNIT 1"/>
    <property type="match status" value="1"/>
</dbReference>
<evidence type="ECO:0000256" key="2">
    <source>
        <dbReference type="ARBA" id="ARBA00007223"/>
    </source>
</evidence>
<feature type="domain" description="S1 motif" evidence="11">
    <location>
        <begin position="25"/>
        <end position="96"/>
    </location>
</feature>
<dbReference type="InterPro" id="IPR012340">
    <property type="entry name" value="NA-bd_OB-fold"/>
</dbReference>
<dbReference type="CDD" id="cd04452">
    <property type="entry name" value="S1_IF2_alpha"/>
    <property type="match status" value="1"/>
</dbReference>
<dbReference type="Gene3D" id="1.10.150.190">
    <property type="entry name" value="Translation initiation factor 2, subunit 1, domain 2"/>
    <property type="match status" value="1"/>
</dbReference>
<keyword evidence="7 10" id="KW-0648">Protein biosynthesis</keyword>
<dbReference type="InterPro" id="IPR024055">
    <property type="entry name" value="TIF2_asu_C"/>
</dbReference>
<dbReference type="FunFam" id="2.40.50.140:FF:000015">
    <property type="entry name" value="Eukaryotic translation initiation factor 2 subunit alpha"/>
    <property type="match status" value="1"/>
</dbReference>
<dbReference type="SUPFAM" id="SSF110993">
    <property type="entry name" value="eIF-2-alpha, C-terminal domain"/>
    <property type="match status" value="1"/>
</dbReference>
<comment type="caution">
    <text evidence="12">The sequence shown here is derived from an EMBL/GenBank/DDBJ whole genome shotgun (WGS) entry which is preliminary data.</text>
</comment>
<proteinExistence type="inferred from homology"/>